<dbReference type="InterPro" id="IPR006170">
    <property type="entry name" value="PBP/GOBP"/>
</dbReference>
<evidence type="ECO:0000313" key="2">
    <source>
        <dbReference type="Proteomes" id="UP000198287"/>
    </source>
</evidence>
<accession>A0A226ERL2</accession>
<dbReference type="Proteomes" id="UP000198287">
    <property type="component" value="Unassembled WGS sequence"/>
</dbReference>
<dbReference type="Gene3D" id="1.10.238.20">
    <property type="entry name" value="Pheromone/general odorant binding protein domain"/>
    <property type="match status" value="1"/>
</dbReference>
<dbReference type="InterPro" id="IPR036728">
    <property type="entry name" value="PBP_GOBP_sf"/>
</dbReference>
<organism evidence="1 2">
    <name type="scientific">Folsomia candida</name>
    <name type="common">Springtail</name>
    <dbReference type="NCBI Taxonomy" id="158441"/>
    <lineage>
        <taxon>Eukaryota</taxon>
        <taxon>Metazoa</taxon>
        <taxon>Ecdysozoa</taxon>
        <taxon>Arthropoda</taxon>
        <taxon>Hexapoda</taxon>
        <taxon>Collembola</taxon>
        <taxon>Entomobryomorpha</taxon>
        <taxon>Isotomoidea</taxon>
        <taxon>Isotomidae</taxon>
        <taxon>Proisotominae</taxon>
        <taxon>Folsomia</taxon>
    </lineage>
</organism>
<dbReference type="EMBL" id="LNIX01000002">
    <property type="protein sequence ID" value="OXA59848.1"/>
    <property type="molecule type" value="Genomic_DNA"/>
</dbReference>
<dbReference type="GO" id="GO:0005549">
    <property type="term" value="F:odorant binding"/>
    <property type="evidence" value="ECO:0007669"/>
    <property type="project" value="InterPro"/>
</dbReference>
<dbReference type="AlphaFoldDB" id="A0A226ERL2"/>
<name>A0A226ERL2_FOLCA</name>
<gene>
    <name evidence="1" type="ORF">Fcan01_04091</name>
</gene>
<reference evidence="1 2" key="1">
    <citation type="submission" date="2015-12" db="EMBL/GenBank/DDBJ databases">
        <title>The genome of Folsomia candida.</title>
        <authorList>
            <person name="Faddeeva A."/>
            <person name="Derks M.F."/>
            <person name="Anvar Y."/>
            <person name="Smit S."/>
            <person name="Van Straalen N."/>
            <person name="Roelofs D."/>
        </authorList>
    </citation>
    <scope>NUCLEOTIDE SEQUENCE [LARGE SCALE GENOMIC DNA]</scope>
    <source>
        <strain evidence="1 2">VU population</strain>
        <tissue evidence="1">Whole body</tissue>
    </source>
</reference>
<comment type="caution">
    <text evidence="1">The sequence shown here is derived from an EMBL/GenBank/DDBJ whole genome shotgun (WGS) entry which is preliminary data.</text>
</comment>
<evidence type="ECO:0000313" key="1">
    <source>
        <dbReference type="EMBL" id="OXA59848.1"/>
    </source>
</evidence>
<protein>
    <submittedName>
        <fullName evidence="1">Uncharacterized protein</fullName>
    </submittedName>
</protein>
<sequence>MAKSRFDLKFVIIIAIIPIINGVPLDLKSIGSNWTTEDVENFKQNAITNLKQLAVFNCTMIFFPIEETIQSLKECSNSLTTGGHGHRRKRDVISEIEAFLGYHPEPIHFFTSTRNRRVRGVPKILTKGVHDESEDPCIGHCVLQKLGMVDAQGTPDKEVLTQKITNFLTHTKGYDAKVGDVPGQAEAIVTSCMTQRKKQLEKLYDGGGNIEVSKCSAATKLGGCLSKDTLKACIARNSGTPGTTK</sequence>
<dbReference type="SUPFAM" id="SSF47565">
    <property type="entry name" value="Insect pheromone/odorant-binding proteins"/>
    <property type="match status" value="1"/>
</dbReference>
<keyword evidence="2" id="KW-1185">Reference proteome</keyword>
<proteinExistence type="predicted"/>
<dbReference type="Pfam" id="PF01395">
    <property type="entry name" value="PBP_GOBP"/>
    <property type="match status" value="1"/>
</dbReference>